<reference evidence="2 3" key="1">
    <citation type="journal article" date="2009" name="Stand. Genomic Sci.">
        <title>Complete genome sequence of Cryptobacterium curtum type strain (12-3).</title>
        <authorList>
            <person name="Mavrommatis K."/>
            <person name="Pukall R."/>
            <person name="Rohde C."/>
            <person name="Chen F."/>
            <person name="Sims D."/>
            <person name="Brettin T."/>
            <person name="Kuske C."/>
            <person name="Detter J.C."/>
            <person name="Han C."/>
            <person name="Lapidus A."/>
            <person name="Copeland A."/>
            <person name="Glavina Del Rio T."/>
            <person name="Nolan M."/>
            <person name="Lucas S."/>
            <person name="Tice H."/>
            <person name="Cheng J.F."/>
            <person name="Bruce D."/>
            <person name="Goodwin L."/>
            <person name="Pitluck S."/>
            <person name="Ovchinnikova G."/>
            <person name="Pati A."/>
            <person name="Ivanova N."/>
            <person name="Chen A."/>
            <person name="Palaniappan K."/>
            <person name="Chain P."/>
            <person name="D'haeseleer P."/>
            <person name="Goker M."/>
            <person name="Bristow J."/>
            <person name="Eisen J.A."/>
            <person name="Markowitz V."/>
            <person name="Hugenholtz P."/>
            <person name="Rohde M."/>
            <person name="Klenk H.P."/>
            <person name="Kyrpides N.C."/>
        </authorList>
    </citation>
    <scope>NUCLEOTIDE SEQUENCE [LARGE SCALE GENOMIC DNA]</scope>
    <source>
        <strain evidence="3">ATCC 700683 / DSM 15641 / 12-3</strain>
    </source>
</reference>
<dbReference type="InterPro" id="IPR000847">
    <property type="entry name" value="LysR_HTH_N"/>
</dbReference>
<proteinExistence type="predicted"/>
<dbReference type="PANTHER" id="PTHR30432">
    <property type="entry name" value="TRANSCRIPTIONAL REGULATOR MODE"/>
    <property type="match status" value="1"/>
</dbReference>
<dbReference type="PANTHER" id="PTHR30432:SF1">
    <property type="entry name" value="DNA-BINDING TRANSCRIPTIONAL DUAL REGULATOR MODE"/>
    <property type="match status" value="1"/>
</dbReference>
<dbReference type="InterPro" id="IPR036390">
    <property type="entry name" value="WH_DNA-bd_sf"/>
</dbReference>
<dbReference type="Proteomes" id="UP000000954">
    <property type="component" value="Chromosome"/>
</dbReference>
<dbReference type="RefSeq" id="WP_015778846.1">
    <property type="nucleotide sequence ID" value="NC_013170.1"/>
</dbReference>
<accession>C7ML36</accession>
<dbReference type="HOGENOM" id="CLU_125440_3_0_11"/>
<feature type="domain" description="HTH lysR-type" evidence="1">
    <location>
        <begin position="35"/>
        <end position="85"/>
    </location>
</feature>
<dbReference type="STRING" id="469378.Ccur_13050"/>
<name>C7ML36_CRYCD</name>
<gene>
    <name evidence="2" type="ordered locus">Ccur_13050</name>
</gene>
<dbReference type="KEGG" id="ccu:Ccur_13050"/>
<dbReference type="eggNOG" id="COG2005">
    <property type="taxonomic scope" value="Bacteria"/>
</dbReference>
<dbReference type="AlphaFoldDB" id="C7ML36"/>
<dbReference type="GO" id="GO:0003700">
    <property type="term" value="F:DNA-binding transcription factor activity"/>
    <property type="evidence" value="ECO:0007669"/>
    <property type="project" value="InterPro"/>
</dbReference>
<evidence type="ECO:0000313" key="2">
    <source>
        <dbReference type="EMBL" id="ACU94983.1"/>
    </source>
</evidence>
<protein>
    <submittedName>
        <fullName evidence="2">Molybdenum-binding protein</fullName>
    </submittedName>
</protein>
<evidence type="ECO:0000259" key="1">
    <source>
        <dbReference type="Pfam" id="PF00126"/>
    </source>
</evidence>
<dbReference type="OrthoDB" id="9800709at2"/>
<sequence>MSVEHLKPSVKLSFVNPDESHGPVFGPGVMALCRGVQETGSLNAAAKSMGMAYSKAWRVLKETEAALGVQLLVRDGAHGSTLTADCLTLLDAYDKVRSTVIDTASRKTANLLASS</sequence>
<evidence type="ECO:0000313" key="3">
    <source>
        <dbReference type="Proteomes" id="UP000000954"/>
    </source>
</evidence>
<dbReference type="Gene3D" id="1.10.10.10">
    <property type="entry name" value="Winged helix-like DNA-binding domain superfamily/Winged helix DNA-binding domain"/>
    <property type="match status" value="1"/>
</dbReference>
<keyword evidence="3" id="KW-1185">Reference proteome</keyword>
<dbReference type="EMBL" id="CP001682">
    <property type="protein sequence ID" value="ACU94983.1"/>
    <property type="molecule type" value="Genomic_DNA"/>
</dbReference>
<organism evidence="2 3">
    <name type="scientific">Cryptobacterium curtum (strain ATCC 700683 / DSM 15641 / CCUG 43107 / 12-3)</name>
    <dbReference type="NCBI Taxonomy" id="469378"/>
    <lineage>
        <taxon>Bacteria</taxon>
        <taxon>Bacillati</taxon>
        <taxon>Actinomycetota</taxon>
        <taxon>Coriobacteriia</taxon>
        <taxon>Eggerthellales</taxon>
        <taxon>Eggerthellaceae</taxon>
        <taxon>Cryptobacterium</taxon>
    </lineage>
</organism>
<dbReference type="InterPro" id="IPR036388">
    <property type="entry name" value="WH-like_DNA-bd_sf"/>
</dbReference>
<dbReference type="Pfam" id="PF00126">
    <property type="entry name" value="HTH_1"/>
    <property type="match status" value="1"/>
</dbReference>
<dbReference type="InterPro" id="IPR051815">
    <property type="entry name" value="Molybdate_resp_trans_reg"/>
</dbReference>
<dbReference type="SUPFAM" id="SSF46785">
    <property type="entry name" value="Winged helix' DNA-binding domain"/>
    <property type="match status" value="1"/>
</dbReference>